<comment type="caution">
    <text evidence="1">The sequence shown here is derived from an EMBL/GenBank/DDBJ whole genome shotgun (WGS) entry which is preliminary data.</text>
</comment>
<sequence length="202" mass="22890">MSGFGRFELARNLYLEYVHTSPPDERYSFRTPTMPIIGALDRKQRIHNIMAALYYYMASDTWPSRKPSACLRSRVHAVTRDAYLAHLRAHKSMPRVHRVGGFASAQGMHARSKRKAKRSNTWETRHAPFGRARVDGVAPHVAAHVLVVSTHCLGPAEKRLHVGADVCERPPAPRMPLETNERRPVDEDASERCHPATYVDCE</sequence>
<name>A0ACC0WI33_9STRA</name>
<organism evidence="1 2">
    <name type="scientific">Peronosclerospora sorghi</name>
    <dbReference type="NCBI Taxonomy" id="230839"/>
    <lineage>
        <taxon>Eukaryota</taxon>
        <taxon>Sar</taxon>
        <taxon>Stramenopiles</taxon>
        <taxon>Oomycota</taxon>
        <taxon>Peronosporomycetes</taxon>
        <taxon>Peronosporales</taxon>
        <taxon>Peronosporaceae</taxon>
        <taxon>Peronosclerospora</taxon>
    </lineage>
</organism>
<gene>
    <name evidence="1" type="ORF">PsorP6_013247</name>
</gene>
<keyword evidence="2" id="KW-1185">Reference proteome</keyword>
<accession>A0ACC0WI33</accession>
<evidence type="ECO:0000313" key="1">
    <source>
        <dbReference type="EMBL" id="KAI9917735.1"/>
    </source>
</evidence>
<dbReference type="EMBL" id="CM047592">
    <property type="protein sequence ID" value="KAI9917735.1"/>
    <property type="molecule type" value="Genomic_DNA"/>
</dbReference>
<protein>
    <submittedName>
        <fullName evidence="1">Uncharacterized protein</fullName>
    </submittedName>
</protein>
<proteinExistence type="predicted"/>
<reference evidence="1 2" key="1">
    <citation type="journal article" date="2022" name="bioRxiv">
        <title>The genome of the oomycete Peronosclerospora sorghi, a cosmopolitan pathogen of maize and sorghum, is inflated with dispersed pseudogenes.</title>
        <authorList>
            <person name="Fletcher K."/>
            <person name="Martin F."/>
            <person name="Isakeit T."/>
            <person name="Cavanaugh K."/>
            <person name="Magill C."/>
            <person name="Michelmore R."/>
        </authorList>
    </citation>
    <scope>NUCLEOTIDE SEQUENCE [LARGE SCALE GENOMIC DNA]</scope>
    <source>
        <strain evidence="1">P6</strain>
    </source>
</reference>
<evidence type="ECO:0000313" key="2">
    <source>
        <dbReference type="Proteomes" id="UP001163321"/>
    </source>
</evidence>
<dbReference type="Proteomes" id="UP001163321">
    <property type="component" value="Chromosome 13"/>
</dbReference>